<evidence type="ECO:0000313" key="3">
    <source>
        <dbReference type="Proteomes" id="UP000245926"/>
    </source>
</evidence>
<evidence type="ECO:0000313" key="2">
    <source>
        <dbReference type="EMBL" id="AWN43938.1"/>
    </source>
</evidence>
<sequence>MSDAHEQLVAALRTIVAEGEDPWTIIDHAMEDVERAQGPSPASAEEAPGPYAPNPLSIYAERLH</sequence>
<reference evidence="3" key="1">
    <citation type="submission" date="2018-05" db="EMBL/GenBank/DDBJ databases">
        <title>Complete Genome Sequence of Methylobacterium sp. 17SD2-17.</title>
        <authorList>
            <person name="Srinivasan S."/>
        </authorList>
    </citation>
    <scope>NUCLEOTIDE SEQUENCE [LARGE SCALE GENOMIC DNA]</scope>
    <source>
        <strain evidence="3">17SD2-17</strain>
    </source>
</reference>
<dbReference type="Proteomes" id="UP000245926">
    <property type="component" value="Chromosome"/>
</dbReference>
<dbReference type="EMBL" id="CP029550">
    <property type="protein sequence ID" value="AWN43938.1"/>
    <property type="molecule type" value="Genomic_DNA"/>
</dbReference>
<name>A0A2U8WEH0_9HYPH</name>
<dbReference type="OrthoDB" id="9961989at2"/>
<feature type="compositionally biased region" description="Low complexity" evidence="1">
    <location>
        <begin position="36"/>
        <end position="49"/>
    </location>
</feature>
<gene>
    <name evidence="2" type="ORF">DK389_29785</name>
</gene>
<organism evidence="2 3">
    <name type="scientific">Methylobacterium durans</name>
    <dbReference type="NCBI Taxonomy" id="2202825"/>
    <lineage>
        <taxon>Bacteria</taxon>
        <taxon>Pseudomonadati</taxon>
        <taxon>Pseudomonadota</taxon>
        <taxon>Alphaproteobacteria</taxon>
        <taxon>Hyphomicrobiales</taxon>
        <taxon>Methylobacteriaceae</taxon>
        <taxon>Methylobacterium</taxon>
    </lineage>
</organism>
<proteinExistence type="predicted"/>
<dbReference type="KEGG" id="mets:DK389_29785"/>
<dbReference type="AlphaFoldDB" id="A0A2U8WEH0"/>
<dbReference type="RefSeq" id="WP_109895212.1">
    <property type="nucleotide sequence ID" value="NZ_CP029550.1"/>
</dbReference>
<protein>
    <submittedName>
        <fullName evidence="2">Uncharacterized protein</fullName>
    </submittedName>
</protein>
<evidence type="ECO:0000256" key="1">
    <source>
        <dbReference type="SAM" id="MobiDB-lite"/>
    </source>
</evidence>
<feature type="region of interest" description="Disordered" evidence="1">
    <location>
        <begin position="33"/>
        <end position="56"/>
    </location>
</feature>
<keyword evidence="3" id="KW-1185">Reference proteome</keyword>
<accession>A0A2U8WEH0</accession>